<dbReference type="Pfam" id="PF14938">
    <property type="entry name" value="SNAP"/>
    <property type="match status" value="1"/>
</dbReference>
<evidence type="ECO:0000256" key="7">
    <source>
        <dbReference type="PROSITE-ProRule" id="PRU00339"/>
    </source>
</evidence>
<dbReference type="FunFam" id="1.25.40.10:FF:000049">
    <property type="entry name" value="Alpha-soluble NSF attachment protein-like"/>
    <property type="match status" value="1"/>
</dbReference>
<keyword evidence="4 8" id="KW-0931">ER-Golgi transport</keyword>
<dbReference type="GO" id="GO:0005774">
    <property type="term" value="C:vacuolar membrane"/>
    <property type="evidence" value="ECO:0007669"/>
    <property type="project" value="TreeGrafter"/>
</dbReference>
<dbReference type="InterPro" id="IPR000744">
    <property type="entry name" value="NSF_attach"/>
</dbReference>
<comment type="caution">
    <text evidence="10">The sequence shown here is derived from an EMBL/GenBank/DDBJ whole genome shotgun (WGS) entry which is preliminary data.</text>
</comment>
<keyword evidence="5 8" id="KW-0653">Protein transport</keyword>
<dbReference type="AlphaFoldDB" id="A0A0M0JW41"/>
<dbReference type="GO" id="GO:0006886">
    <property type="term" value="P:intracellular protein transport"/>
    <property type="evidence" value="ECO:0007669"/>
    <property type="project" value="UniProtKB-UniRule"/>
</dbReference>
<dbReference type="GO" id="GO:0035494">
    <property type="term" value="P:SNARE complex disassembly"/>
    <property type="evidence" value="ECO:0007669"/>
    <property type="project" value="TreeGrafter"/>
</dbReference>
<dbReference type="PROSITE" id="PS50005">
    <property type="entry name" value="TPR"/>
    <property type="match status" value="1"/>
</dbReference>
<name>A0A0M0JW41_9EUKA</name>
<dbReference type="GO" id="GO:0019905">
    <property type="term" value="F:syntaxin binding"/>
    <property type="evidence" value="ECO:0007669"/>
    <property type="project" value="TreeGrafter"/>
</dbReference>
<evidence type="ECO:0000256" key="2">
    <source>
        <dbReference type="ARBA" id="ARBA00010050"/>
    </source>
</evidence>
<dbReference type="PANTHER" id="PTHR13768">
    <property type="entry name" value="SOLUBLE NSF ATTACHMENT PROTEIN SNAP"/>
    <property type="match status" value="1"/>
</dbReference>
<evidence type="ECO:0000313" key="10">
    <source>
        <dbReference type="EMBL" id="KOO30794.1"/>
    </source>
</evidence>
<feature type="repeat" description="TPR" evidence="7">
    <location>
        <begin position="133"/>
        <end position="166"/>
    </location>
</feature>
<comment type="subcellular location">
    <subcellularLocation>
        <location evidence="1 8">Membrane</location>
        <topology evidence="1 8">Peripheral membrane protein</topology>
    </subcellularLocation>
</comment>
<protein>
    <submittedName>
        <fullName evidence="10">Alpha-soluble nsf attachment</fullName>
    </submittedName>
</protein>
<evidence type="ECO:0000256" key="5">
    <source>
        <dbReference type="ARBA" id="ARBA00022927"/>
    </source>
</evidence>
<accession>A0A0M0JW41</accession>
<evidence type="ECO:0000256" key="3">
    <source>
        <dbReference type="ARBA" id="ARBA00022448"/>
    </source>
</evidence>
<dbReference type="CDD" id="cd15832">
    <property type="entry name" value="SNAP"/>
    <property type="match status" value="1"/>
</dbReference>
<dbReference type="SUPFAM" id="SSF48452">
    <property type="entry name" value="TPR-like"/>
    <property type="match status" value="1"/>
</dbReference>
<proteinExistence type="inferred from homology"/>
<dbReference type="OrthoDB" id="9984275at2759"/>
<dbReference type="Proteomes" id="UP000037460">
    <property type="component" value="Unassembled WGS sequence"/>
</dbReference>
<gene>
    <name evidence="10" type="ORF">Ctob_008956</name>
</gene>
<dbReference type="GO" id="GO:0005483">
    <property type="term" value="F:soluble NSF attachment protein activity"/>
    <property type="evidence" value="ECO:0007669"/>
    <property type="project" value="UniProtKB-ARBA"/>
</dbReference>
<evidence type="ECO:0000256" key="4">
    <source>
        <dbReference type="ARBA" id="ARBA00022892"/>
    </source>
</evidence>
<organism evidence="10 11">
    <name type="scientific">Chrysochromulina tobinii</name>
    <dbReference type="NCBI Taxonomy" id="1460289"/>
    <lineage>
        <taxon>Eukaryota</taxon>
        <taxon>Haptista</taxon>
        <taxon>Haptophyta</taxon>
        <taxon>Prymnesiophyceae</taxon>
        <taxon>Prymnesiales</taxon>
        <taxon>Chrysochromulinaceae</taxon>
        <taxon>Chrysochromulina</taxon>
    </lineage>
</organism>
<evidence type="ECO:0000256" key="1">
    <source>
        <dbReference type="ARBA" id="ARBA00004170"/>
    </source>
</evidence>
<dbReference type="PANTHER" id="PTHR13768:SF8">
    <property type="entry name" value="ALPHA-SOLUBLE NSF ATTACHMENT PROTEIN"/>
    <property type="match status" value="1"/>
</dbReference>
<keyword evidence="3 8" id="KW-0813">Transport</keyword>
<comment type="similarity">
    <text evidence="2 8">Belongs to the SNAP family.</text>
</comment>
<sequence>MSMPPPPPPPPMDAPSGRMSKAEEKAHEIIKKADAKLKSMLSSFFGGNKYEEAEELYKQAANQFKAAKCWRDAGAAFEKAAECHLKLKSPHEMATAYQEAAVCYRKTDTNAAVRCYKQTSEIHIELGRFTSAAKVQKEIGELYEAEGDTAAALKAYEEAAEYYNAEESKSQANQILLKVASLAADASNYTRAIEIYEQVAIASLESNLLRFSVKGYLLSAGMCRLASGEIGAAVNALERYEGMDASFSTTREGQFLRALVSAYEAMDEEQFTEVVREYDEVSRLDAQKTTMLLAVKKKIKEATDDIT</sequence>
<feature type="compositionally biased region" description="Pro residues" evidence="9">
    <location>
        <begin position="1"/>
        <end position="13"/>
    </location>
</feature>
<evidence type="ECO:0000256" key="6">
    <source>
        <dbReference type="ARBA" id="ARBA00023136"/>
    </source>
</evidence>
<keyword evidence="11" id="KW-1185">Reference proteome</keyword>
<evidence type="ECO:0000256" key="8">
    <source>
        <dbReference type="RuleBase" id="RU367013"/>
    </source>
</evidence>
<comment type="function">
    <text evidence="8">Required for vesicular transport between the endoplasmic reticulum and the Golgi apparatus.</text>
</comment>
<keyword evidence="6 8" id="KW-0472">Membrane</keyword>
<dbReference type="GO" id="GO:0031201">
    <property type="term" value="C:SNARE complex"/>
    <property type="evidence" value="ECO:0007669"/>
    <property type="project" value="TreeGrafter"/>
</dbReference>
<reference evidence="11" key="1">
    <citation type="journal article" date="2015" name="PLoS Genet.">
        <title>Genome Sequence and Transcriptome Analyses of Chrysochromulina tobin: Metabolic Tools for Enhanced Algal Fitness in the Prominent Order Prymnesiales (Haptophyceae).</title>
        <authorList>
            <person name="Hovde B.T."/>
            <person name="Deodato C.R."/>
            <person name="Hunsperger H.M."/>
            <person name="Ryken S.A."/>
            <person name="Yost W."/>
            <person name="Jha R.K."/>
            <person name="Patterson J."/>
            <person name="Monnat R.J. Jr."/>
            <person name="Barlow S.B."/>
            <person name="Starkenburg S.R."/>
            <person name="Cattolico R.A."/>
        </authorList>
    </citation>
    <scope>NUCLEOTIDE SEQUENCE</scope>
    <source>
        <strain evidence="11">CCMP291</strain>
    </source>
</reference>
<dbReference type="InterPro" id="IPR019734">
    <property type="entry name" value="TPR_rpt"/>
</dbReference>
<feature type="region of interest" description="Disordered" evidence="9">
    <location>
        <begin position="1"/>
        <end position="26"/>
    </location>
</feature>
<dbReference type="InterPro" id="IPR011990">
    <property type="entry name" value="TPR-like_helical_dom_sf"/>
</dbReference>
<dbReference type="PRINTS" id="PR00448">
    <property type="entry name" value="NSFATTACHMNT"/>
</dbReference>
<evidence type="ECO:0000313" key="11">
    <source>
        <dbReference type="Proteomes" id="UP000037460"/>
    </source>
</evidence>
<dbReference type="EMBL" id="JWZX01002160">
    <property type="protein sequence ID" value="KOO30794.1"/>
    <property type="molecule type" value="Genomic_DNA"/>
</dbReference>
<evidence type="ECO:0000256" key="9">
    <source>
        <dbReference type="SAM" id="MobiDB-lite"/>
    </source>
</evidence>
<keyword evidence="7" id="KW-0802">TPR repeat</keyword>
<dbReference type="Gene3D" id="1.25.40.10">
    <property type="entry name" value="Tetratricopeptide repeat domain"/>
    <property type="match status" value="1"/>
</dbReference>